<dbReference type="GO" id="GO:0003735">
    <property type="term" value="F:structural constituent of ribosome"/>
    <property type="evidence" value="ECO:0007669"/>
    <property type="project" value="InterPro"/>
</dbReference>
<dbReference type="GO" id="GO:0045892">
    <property type="term" value="P:negative regulation of DNA-templated transcription"/>
    <property type="evidence" value="ECO:0007669"/>
    <property type="project" value="TreeGrafter"/>
</dbReference>
<dbReference type="Pfam" id="PF15673">
    <property type="entry name" value="Ciart"/>
    <property type="match status" value="1"/>
</dbReference>
<dbReference type="NCBIfam" id="TIGR00030">
    <property type="entry name" value="S21p"/>
    <property type="match status" value="1"/>
</dbReference>
<dbReference type="GO" id="GO:0000978">
    <property type="term" value="F:RNA polymerase II cis-regulatory region sequence-specific DNA binding"/>
    <property type="evidence" value="ECO:0007669"/>
    <property type="project" value="TreeGrafter"/>
</dbReference>
<sequence length="437" mass="48368">MANHLRFVARTVMVQNGNVDAAYGALSRVLSSDGIIESVKRRRYYEKPCRMRQRKSYDNLMLSPGSPSKWQVQDSLSSTPSSLLYSESDQTEDELEVFSSESKAAGVGPNLKPCSLANGSSQNSKSTLTFVNQRSGRVENGQPGGSSASSAYNGQNSVPYERIPTEGDLRFARKCSELHGYIRPLLELLNGLKTGRYDKGLSTFQQSVAMDRLRRIVGVLQKPDLGEKYMGTLLQLEMMLKAWFPQVRPQHRDGIPSFCNLIASLPSRWNQDQLHMPVKKRRLSWSDSDSQGSSSSKRILQDDRGPNPSYTSSWLSSSETASSELEEDSAIYTNQNKMTFEPKHIKNSHLLVQQKTNSLNKIPVTATGRLPPLVIPPLPTDCSSLGMQDCSVSSTTPTSDPPADFMISGKDVGEFVKGEVAEKQVNSKHTCTEMLNT</sequence>
<dbReference type="AlphaFoldDB" id="A0A3N0YHK5"/>
<proteinExistence type="inferred from homology"/>
<dbReference type="Proteomes" id="UP000281406">
    <property type="component" value="Unassembled WGS sequence"/>
</dbReference>
<evidence type="ECO:0000256" key="2">
    <source>
        <dbReference type="ARBA" id="ARBA00022980"/>
    </source>
</evidence>
<dbReference type="InterPro" id="IPR038380">
    <property type="entry name" value="Ribosomal_bS21_sf"/>
</dbReference>
<dbReference type="EMBL" id="RJVU01042534">
    <property type="protein sequence ID" value="ROL45746.1"/>
    <property type="molecule type" value="Genomic_DNA"/>
</dbReference>
<keyword evidence="3" id="KW-0687">Ribonucleoprotein</keyword>
<evidence type="ECO:0000256" key="3">
    <source>
        <dbReference type="ARBA" id="ARBA00023274"/>
    </source>
</evidence>
<feature type="compositionally biased region" description="Low complexity" evidence="4">
    <location>
        <begin position="309"/>
        <end position="319"/>
    </location>
</feature>
<feature type="compositionally biased region" description="Low complexity" evidence="4">
    <location>
        <begin position="285"/>
        <end position="296"/>
    </location>
</feature>
<comment type="similarity">
    <text evidence="1">Belongs to the bacterial ribosomal protein bS21 family.</text>
</comment>
<keyword evidence="2" id="KW-0689">Ribosomal protein</keyword>
<dbReference type="Pfam" id="PF01165">
    <property type="entry name" value="Ribosomal_S21"/>
    <property type="match status" value="1"/>
</dbReference>
<reference evidence="5 6" key="1">
    <citation type="submission" date="2018-10" db="EMBL/GenBank/DDBJ databases">
        <title>Genome assembly for a Yunnan-Guizhou Plateau 3E fish, Anabarilius grahami (Regan), and its evolutionary and genetic applications.</title>
        <authorList>
            <person name="Jiang W."/>
        </authorList>
    </citation>
    <scope>NUCLEOTIDE SEQUENCE [LARGE SCALE GENOMIC DNA]</scope>
    <source>
        <strain evidence="5">AG-KIZ</strain>
        <tissue evidence="5">Muscle</tissue>
    </source>
</reference>
<dbReference type="PANTHER" id="PTHR35441:SF1">
    <property type="entry name" value="CIRCADIAN-ASSOCIATED TRANSCRIPTIONAL REPRESSOR"/>
    <property type="match status" value="1"/>
</dbReference>
<feature type="region of interest" description="Disordered" evidence="4">
    <location>
        <begin position="280"/>
        <end position="319"/>
    </location>
</feature>
<dbReference type="GO" id="GO:1990904">
    <property type="term" value="C:ribonucleoprotein complex"/>
    <property type="evidence" value="ECO:0007669"/>
    <property type="project" value="UniProtKB-KW"/>
</dbReference>
<dbReference type="GO" id="GO:0005840">
    <property type="term" value="C:ribosome"/>
    <property type="evidence" value="ECO:0007669"/>
    <property type="project" value="UniProtKB-KW"/>
</dbReference>
<evidence type="ECO:0000313" key="5">
    <source>
        <dbReference type="EMBL" id="ROL45746.1"/>
    </source>
</evidence>
<organism evidence="5 6">
    <name type="scientific">Anabarilius grahami</name>
    <name type="common">Kanglang fish</name>
    <name type="synonym">Barilius grahami</name>
    <dbReference type="NCBI Taxonomy" id="495550"/>
    <lineage>
        <taxon>Eukaryota</taxon>
        <taxon>Metazoa</taxon>
        <taxon>Chordata</taxon>
        <taxon>Craniata</taxon>
        <taxon>Vertebrata</taxon>
        <taxon>Euteleostomi</taxon>
        <taxon>Actinopterygii</taxon>
        <taxon>Neopterygii</taxon>
        <taxon>Teleostei</taxon>
        <taxon>Ostariophysi</taxon>
        <taxon>Cypriniformes</taxon>
        <taxon>Xenocyprididae</taxon>
        <taxon>Xenocypridinae</taxon>
        <taxon>Xenocypridinae incertae sedis</taxon>
        <taxon>Anabarilius</taxon>
    </lineage>
</organism>
<dbReference type="GO" id="GO:0006412">
    <property type="term" value="P:translation"/>
    <property type="evidence" value="ECO:0007669"/>
    <property type="project" value="InterPro"/>
</dbReference>
<evidence type="ECO:0000313" key="6">
    <source>
        <dbReference type="Proteomes" id="UP000281406"/>
    </source>
</evidence>
<comment type="caution">
    <text evidence="5">The sequence shown here is derived from an EMBL/GenBank/DDBJ whole genome shotgun (WGS) entry which is preliminary data.</text>
</comment>
<keyword evidence="6" id="KW-1185">Reference proteome</keyword>
<dbReference type="GO" id="GO:0005634">
    <property type="term" value="C:nucleus"/>
    <property type="evidence" value="ECO:0007669"/>
    <property type="project" value="TreeGrafter"/>
</dbReference>
<gene>
    <name evidence="5" type="ORF">DPX16_11441</name>
</gene>
<evidence type="ECO:0000256" key="1">
    <source>
        <dbReference type="ARBA" id="ARBA00006640"/>
    </source>
</evidence>
<name>A0A3N0YHK5_ANAGA</name>
<evidence type="ECO:0000256" key="4">
    <source>
        <dbReference type="SAM" id="MobiDB-lite"/>
    </source>
</evidence>
<dbReference type="GO" id="GO:0032922">
    <property type="term" value="P:circadian regulation of gene expression"/>
    <property type="evidence" value="ECO:0007669"/>
    <property type="project" value="InterPro"/>
</dbReference>
<feature type="compositionally biased region" description="Polar residues" evidence="4">
    <location>
        <begin position="145"/>
        <end position="158"/>
    </location>
</feature>
<dbReference type="InterPro" id="IPR001911">
    <property type="entry name" value="Ribosomal_bS21"/>
</dbReference>
<dbReference type="OrthoDB" id="8942320at2759"/>
<feature type="region of interest" description="Disordered" evidence="4">
    <location>
        <begin position="136"/>
        <end position="159"/>
    </location>
</feature>
<dbReference type="Gene3D" id="1.20.5.1150">
    <property type="entry name" value="Ribosomal protein S8"/>
    <property type="match status" value="1"/>
</dbReference>
<dbReference type="PANTHER" id="PTHR35441">
    <property type="entry name" value="CIRCADIAN-ASSOCIATED TRANSCRIPTIONAL REPRESSOR"/>
    <property type="match status" value="1"/>
</dbReference>
<accession>A0A3N0YHK5</accession>
<protein>
    <submittedName>
        <fullName evidence="5">Circadian-associated transcriptional repressor</fullName>
    </submittedName>
</protein>
<dbReference type="InterPro" id="IPR031373">
    <property type="entry name" value="Ciart"/>
</dbReference>